<accession>A0A8J5J5W3</accession>
<dbReference type="EMBL" id="JAHLQT010046276">
    <property type="protein sequence ID" value="KAG7153822.1"/>
    <property type="molecule type" value="Genomic_DNA"/>
</dbReference>
<reference evidence="1" key="1">
    <citation type="journal article" date="2021" name="Sci. Adv.">
        <title>The American lobster genome reveals insights on longevity, neural, and immune adaptations.</title>
        <authorList>
            <person name="Polinski J.M."/>
            <person name="Zimin A.V."/>
            <person name="Clark K.F."/>
            <person name="Kohn A.B."/>
            <person name="Sadowski N."/>
            <person name="Timp W."/>
            <person name="Ptitsyn A."/>
            <person name="Khanna P."/>
            <person name="Romanova D.Y."/>
            <person name="Williams P."/>
            <person name="Greenwood S.J."/>
            <person name="Moroz L.L."/>
            <person name="Walt D.R."/>
            <person name="Bodnar A.G."/>
        </authorList>
    </citation>
    <scope>NUCLEOTIDE SEQUENCE</scope>
    <source>
        <strain evidence="1">GMGI-L3</strain>
    </source>
</reference>
<evidence type="ECO:0000313" key="2">
    <source>
        <dbReference type="Proteomes" id="UP000747542"/>
    </source>
</evidence>
<gene>
    <name evidence="1" type="ORF">Hamer_G017631</name>
</gene>
<evidence type="ECO:0000313" key="1">
    <source>
        <dbReference type="EMBL" id="KAG7153822.1"/>
    </source>
</evidence>
<proteinExistence type="predicted"/>
<organism evidence="1 2">
    <name type="scientific">Homarus americanus</name>
    <name type="common">American lobster</name>
    <dbReference type="NCBI Taxonomy" id="6706"/>
    <lineage>
        <taxon>Eukaryota</taxon>
        <taxon>Metazoa</taxon>
        <taxon>Ecdysozoa</taxon>
        <taxon>Arthropoda</taxon>
        <taxon>Crustacea</taxon>
        <taxon>Multicrustacea</taxon>
        <taxon>Malacostraca</taxon>
        <taxon>Eumalacostraca</taxon>
        <taxon>Eucarida</taxon>
        <taxon>Decapoda</taxon>
        <taxon>Pleocyemata</taxon>
        <taxon>Astacidea</taxon>
        <taxon>Nephropoidea</taxon>
        <taxon>Nephropidae</taxon>
        <taxon>Homarus</taxon>
    </lineage>
</organism>
<sequence>MEKKICWKTFLKQPLLVNTLKGIGRDGDFSPAEQFVCHVYGTQEQLTVNHVRLQQMLPPTRDALELHLPRANHQVKIWLQADQEHIDVPIPTNTIGWEMDQGGLQAIRTRIPVYQMHVSSGCRTKCGTGRRTCLKKNWYSRLWL</sequence>
<dbReference type="AlphaFoldDB" id="A0A8J5J5W3"/>
<dbReference type="Proteomes" id="UP000747542">
    <property type="component" value="Unassembled WGS sequence"/>
</dbReference>
<protein>
    <submittedName>
        <fullName evidence="1">Uncharacterized protein</fullName>
    </submittedName>
</protein>
<name>A0A8J5J5W3_HOMAM</name>
<comment type="caution">
    <text evidence="1">The sequence shown here is derived from an EMBL/GenBank/DDBJ whole genome shotgun (WGS) entry which is preliminary data.</text>
</comment>
<keyword evidence="2" id="KW-1185">Reference proteome</keyword>